<name>A0AAV4SP46_CAEEX</name>
<proteinExistence type="predicted"/>
<sequence length="90" mass="10221">MVVSAVFDKRRSAVSDDVTSCWPGARHISGFCSNWLFLFNHTFLCNNTTFSVLRSHPNGCLMVVPPTPLVHRGCGVAERYCRRRNTLRSY</sequence>
<dbReference type="AlphaFoldDB" id="A0AAV4SP46"/>
<comment type="caution">
    <text evidence="1">The sequence shown here is derived from an EMBL/GenBank/DDBJ whole genome shotgun (WGS) entry which is preliminary data.</text>
</comment>
<organism evidence="1 2">
    <name type="scientific">Caerostris extrusa</name>
    <name type="common">Bark spider</name>
    <name type="synonym">Caerostris bankana</name>
    <dbReference type="NCBI Taxonomy" id="172846"/>
    <lineage>
        <taxon>Eukaryota</taxon>
        <taxon>Metazoa</taxon>
        <taxon>Ecdysozoa</taxon>
        <taxon>Arthropoda</taxon>
        <taxon>Chelicerata</taxon>
        <taxon>Arachnida</taxon>
        <taxon>Araneae</taxon>
        <taxon>Araneomorphae</taxon>
        <taxon>Entelegynae</taxon>
        <taxon>Araneoidea</taxon>
        <taxon>Araneidae</taxon>
        <taxon>Caerostris</taxon>
    </lineage>
</organism>
<accession>A0AAV4SP46</accession>
<reference evidence="1 2" key="1">
    <citation type="submission" date="2021-06" db="EMBL/GenBank/DDBJ databases">
        <title>Caerostris extrusa draft genome.</title>
        <authorList>
            <person name="Kono N."/>
            <person name="Arakawa K."/>
        </authorList>
    </citation>
    <scope>NUCLEOTIDE SEQUENCE [LARGE SCALE GENOMIC DNA]</scope>
</reference>
<evidence type="ECO:0000313" key="2">
    <source>
        <dbReference type="Proteomes" id="UP001054945"/>
    </source>
</evidence>
<dbReference type="EMBL" id="BPLR01009756">
    <property type="protein sequence ID" value="GIY34332.1"/>
    <property type="molecule type" value="Genomic_DNA"/>
</dbReference>
<protein>
    <submittedName>
        <fullName evidence="1">Uncharacterized protein</fullName>
    </submittedName>
</protein>
<keyword evidence="2" id="KW-1185">Reference proteome</keyword>
<gene>
    <name evidence="1" type="ORF">CEXT_596111</name>
</gene>
<dbReference type="Proteomes" id="UP001054945">
    <property type="component" value="Unassembled WGS sequence"/>
</dbReference>
<evidence type="ECO:0000313" key="1">
    <source>
        <dbReference type="EMBL" id="GIY34332.1"/>
    </source>
</evidence>